<dbReference type="WBParaSite" id="SBAD_0001027101-mRNA-1">
    <property type="protein sequence ID" value="SBAD_0001027101-mRNA-1"/>
    <property type="gene ID" value="SBAD_0001027101"/>
</dbReference>
<feature type="region of interest" description="Disordered" evidence="1">
    <location>
        <begin position="1"/>
        <end position="33"/>
    </location>
</feature>
<name>A0A183J222_9BILA</name>
<dbReference type="Proteomes" id="UP000270296">
    <property type="component" value="Unassembled WGS sequence"/>
</dbReference>
<reference evidence="2 3" key="2">
    <citation type="submission" date="2018-11" db="EMBL/GenBank/DDBJ databases">
        <authorList>
            <consortium name="Pathogen Informatics"/>
        </authorList>
    </citation>
    <scope>NUCLEOTIDE SEQUENCE [LARGE SCALE GENOMIC DNA]</scope>
</reference>
<proteinExistence type="predicted"/>
<dbReference type="EMBL" id="UZAM01013355">
    <property type="protein sequence ID" value="VDP27324.1"/>
    <property type="molecule type" value="Genomic_DNA"/>
</dbReference>
<organism evidence="4">
    <name type="scientific">Soboliphyme baturini</name>
    <dbReference type="NCBI Taxonomy" id="241478"/>
    <lineage>
        <taxon>Eukaryota</taxon>
        <taxon>Metazoa</taxon>
        <taxon>Ecdysozoa</taxon>
        <taxon>Nematoda</taxon>
        <taxon>Enoplea</taxon>
        <taxon>Dorylaimia</taxon>
        <taxon>Dioctophymatida</taxon>
        <taxon>Dioctophymatoidea</taxon>
        <taxon>Soboliphymatidae</taxon>
        <taxon>Soboliphyme</taxon>
    </lineage>
</organism>
<evidence type="ECO:0000313" key="3">
    <source>
        <dbReference type="Proteomes" id="UP000270296"/>
    </source>
</evidence>
<evidence type="ECO:0000313" key="2">
    <source>
        <dbReference type="EMBL" id="VDP27324.1"/>
    </source>
</evidence>
<sequence length="75" mass="8155">MAATKPDSGTGLDPTARPTDRPTTTSFSDEERRKDCCCMGGGTRLQVELMFDAATRRAEQIVLQIVDAAFDDTNT</sequence>
<accession>A0A183J222</accession>
<reference evidence="4" key="1">
    <citation type="submission" date="2016-06" db="UniProtKB">
        <authorList>
            <consortium name="WormBaseParasite"/>
        </authorList>
    </citation>
    <scope>IDENTIFICATION</scope>
</reference>
<feature type="compositionally biased region" description="Low complexity" evidence="1">
    <location>
        <begin position="13"/>
        <end position="25"/>
    </location>
</feature>
<dbReference type="AlphaFoldDB" id="A0A183J222"/>
<evidence type="ECO:0000256" key="1">
    <source>
        <dbReference type="SAM" id="MobiDB-lite"/>
    </source>
</evidence>
<protein>
    <submittedName>
        <fullName evidence="4">Transposase</fullName>
    </submittedName>
</protein>
<gene>
    <name evidence="2" type="ORF">SBAD_LOCUS9920</name>
</gene>
<keyword evidence="3" id="KW-1185">Reference proteome</keyword>
<evidence type="ECO:0000313" key="4">
    <source>
        <dbReference type="WBParaSite" id="SBAD_0001027101-mRNA-1"/>
    </source>
</evidence>